<feature type="compositionally biased region" description="Low complexity" evidence="1">
    <location>
        <begin position="332"/>
        <end position="346"/>
    </location>
</feature>
<feature type="compositionally biased region" description="Polar residues" evidence="1">
    <location>
        <begin position="433"/>
        <end position="442"/>
    </location>
</feature>
<dbReference type="Proteomes" id="UP001307849">
    <property type="component" value="Unassembled WGS sequence"/>
</dbReference>
<organism evidence="2 3">
    <name type="scientific">Arthrobotrys conoides</name>
    <dbReference type="NCBI Taxonomy" id="74498"/>
    <lineage>
        <taxon>Eukaryota</taxon>
        <taxon>Fungi</taxon>
        <taxon>Dikarya</taxon>
        <taxon>Ascomycota</taxon>
        <taxon>Pezizomycotina</taxon>
        <taxon>Orbiliomycetes</taxon>
        <taxon>Orbiliales</taxon>
        <taxon>Orbiliaceae</taxon>
        <taxon>Arthrobotrys</taxon>
    </lineage>
</organism>
<name>A0AAN8N627_9PEZI</name>
<feature type="compositionally biased region" description="Acidic residues" evidence="1">
    <location>
        <begin position="461"/>
        <end position="482"/>
    </location>
</feature>
<feature type="region of interest" description="Disordered" evidence="1">
    <location>
        <begin position="230"/>
        <end position="605"/>
    </location>
</feature>
<comment type="caution">
    <text evidence="2">The sequence shown here is derived from an EMBL/GenBank/DDBJ whole genome shotgun (WGS) entry which is preliminary data.</text>
</comment>
<gene>
    <name evidence="2" type="ORF">TWF506_011135</name>
</gene>
<evidence type="ECO:0000313" key="2">
    <source>
        <dbReference type="EMBL" id="KAK6506216.1"/>
    </source>
</evidence>
<keyword evidence="3" id="KW-1185">Reference proteome</keyword>
<feature type="compositionally biased region" description="Basic and acidic residues" evidence="1">
    <location>
        <begin position="537"/>
        <end position="546"/>
    </location>
</feature>
<proteinExistence type="predicted"/>
<sequence>MVCEYTHFNFPGCGCIALVPLRFCPEHLDPSDTCYEEGREAIRNPSRITMLFSGPAEAITLQTYERMLQLYKTPLLAKDPRLSSESQQQAYEELANMMMKMQKRTVDWHDGGKVKAGFHTKLTRYHVIYPSCVYMKIVRLVDEKYWPFAETHCIQHSDSFIEDKVNKTWTFAPRPQLDYFDEPFEHKFNAAIAVRLLKLVDKGDKVHRLIYDLPGCYPESYDALGKTYKPAPAEEKKDDEESESEGSVYSDTSHSTVTGGGHGKPETGDGDEASLTGGEDKEDGSEYKGSESEDSEEEEEELDPKRRKEGEDPAKKNNGNSKKNEQEHKVLTSTDPATVITTTTILKPKKKPAPRRKPKKDDDGTWKGSGEEDDEEEIEEGKGGKKPGARTSADKTTGSQEEENPKKKKKDNGNEEVKPARCQPPKPKPAGQSKPQTTNSTECNKKETISDHEKHDHNDESIEDPGEGSQEEDEVIDSEGSEFVESAPKKPKKPKKQDPTTTETKPQTEGSKKKPDPKKSTTETKKPKFNPTGSKTSKKENPHAKDEDEASTKTSPKGSNRRQRPKRGEEEPEFTGLRRAPGPRLDEIGSGLRLYRTRGRSSEPLLTTEELEQLDFPATSQTVDEIFDGWAQTNLLNEDL</sequence>
<accession>A0AAN8N627</accession>
<feature type="compositionally biased region" description="Basic and acidic residues" evidence="1">
    <location>
        <begin position="303"/>
        <end position="315"/>
    </location>
</feature>
<feature type="compositionally biased region" description="Basic and acidic residues" evidence="1">
    <location>
        <begin position="510"/>
        <end position="526"/>
    </location>
</feature>
<feature type="compositionally biased region" description="Basic and acidic residues" evidence="1">
    <location>
        <begin position="443"/>
        <end position="460"/>
    </location>
</feature>
<reference evidence="2 3" key="1">
    <citation type="submission" date="2019-10" db="EMBL/GenBank/DDBJ databases">
        <authorList>
            <person name="Palmer J.M."/>
        </authorList>
    </citation>
    <scope>NUCLEOTIDE SEQUENCE [LARGE SCALE GENOMIC DNA]</scope>
    <source>
        <strain evidence="2 3">TWF506</strain>
    </source>
</reference>
<protein>
    <submittedName>
        <fullName evidence="2">Uncharacterized protein</fullName>
    </submittedName>
</protein>
<feature type="compositionally biased region" description="Basic residues" evidence="1">
    <location>
        <begin position="347"/>
        <end position="358"/>
    </location>
</feature>
<feature type="compositionally biased region" description="Acidic residues" evidence="1">
    <location>
        <begin position="292"/>
        <end position="302"/>
    </location>
</feature>
<evidence type="ECO:0000313" key="3">
    <source>
        <dbReference type="Proteomes" id="UP001307849"/>
    </source>
</evidence>
<dbReference type="AlphaFoldDB" id="A0AAN8N627"/>
<feature type="compositionally biased region" description="Low complexity" evidence="1">
    <location>
        <begin position="499"/>
        <end position="509"/>
    </location>
</feature>
<dbReference type="EMBL" id="JAVHJM010000009">
    <property type="protein sequence ID" value="KAK6506216.1"/>
    <property type="molecule type" value="Genomic_DNA"/>
</dbReference>
<evidence type="ECO:0000256" key="1">
    <source>
        <dbReference type="SAM" id="MobiDB-lite"/>
    </source>
</evidence>